<evidence type="ECO:0000313" key="4">
    <source>
        <dbReference type="Proteomes" id="UP000292423"/>
    </source>
</evidence>
<sequence length="333" mass="38360">MGIFRYSDGVLPNTLAFTYAIGGYLLGFWLIAKPDLWLNLPGVLLLGHSMVIAAYLLHECAHNTVFRDNAVNARVGSLMNWLTGSSYNSYEILRRKHFRHHVDRADVVAFDFRPQLARYPRFVKLIEALEWAYIPAADLFMHAMSLVVPFVLPSRRPERARVLWVLAVRASVFALIAWHAPRVLLFYPLAWMLMLHVLRFMDAYQHTFTLFDTLEQGSAANPTKYDAAYEFRNTFTNIQSVKYPWLNLVTLNFGYHNAHHEKPAEPWHRLPALHAQLYGDHCSQILPFFNLLSAYHRYRTQRLLNADPDDLDVLSDQGKTFIGVDGVSFLTGH</sequence>
<evidence type="ECO:0000259" key="2">
    <source>
        <dbReference type="Pfam" id="PF00487"/>
    </source>
</evidence>
<organism evidence="3 4">
    <name type="scientific">Fluviicoccus keumensis</name>
    <dbReference type="NCBI Taxonomy" id="1435465"/>
    <lineage>
        <taxon>Bacteria</taxon>
        <taxon>Pseudomonadati</taxon>
        <taxon>Pseudomonadota</taxon>
        <taxon>Gammaproteobacteria</taxon>
        <taxon>Moraxellales</taxon>
        <taxon>Moraxellaceae</taxon>
        <taxon>Fluviicoccus</taxon>
    </lineage>
</organism>
<keyword evidence="1" id="KW-0472">Membrane</keyword>
<feature type="transmembrane region" description="Helical" evidence="1">
    <location>
        <begin position="162"/>
        <end position="178"/>
    </location>
</feature>
<keyword evidence="1" id="KW-1133">Transmembrane helix</keyword>
<feature type="transmembrane region" description="Helical" evidence="1">
    <location>
        <begin position="12"/>
        <end position="32"/>
    </location>
</feature>
<dbReference type="Proteomes" id="UP000292423">
    <property type="component" value="Unassembled WGS sequence"/>
</dbReference>
<comment type="caution">
    <text evidence="3">The sequence shown here is derived from an EMBL/GenBank/DDBJ whole genome shotgun (WGS) entry which is preliminary data.</text>
</comment>
<keyword evidence="4" id="KW-1185">Reference proteome</keyword>
<dbReference type="InterPro" id="IPR005804">
    <property type="entry name" value="FA_desaturase_dom"/>
</dbReference>
<dbReference type="EMBL" id="SHKX01000010">
    <property type="protein sequence ID" value="RZU47914.1"/>
    <property type="molecule type" value="Genomic_DNA"/>
</dbReference>
<keyword evidence="1" id="KW-0812">Transmembrane</keyword>
<feature type="domain" description="Fatty acid desaturase" evidence="2">
    <location>
        <begin position="37"/>
        <end position="277"/>
    </location>
</feature>
<dbReference type="AlphaFoldDB" id="A0A4Q7ZCJ8"/>
<reference evidence="3 4" key="1">
    <citation type="submission" date="2019-02" db="EMBL/GenBank/DDBJ databases">
        <title>Genomic Encyclopedia of Type Strains, Phase IV (KMG-IV): sequencing the most valuable type-strain genomes for metagenomic binning, comparative biology and taxonomic classification.</title>
        <authorList>
            <person name="Goeker M."/>
        </authorList>
    </citation>
    <scope>NUCLEOTIDE SEQUENCE [LARGE SCALE GENOMIC DNA]</scope>
    <source>
        <strain evidence="3 4">DSM 105135</strain>
    </source>
</reference>
<evidence type="ECO:0000313" key="3">
    <source>
        <dbReference type="EMBL" id="RZU47914.1"/>
    </source>
</evidence>
<accession>A0A4Q7ZCJ8</accession>
<feature type="transmembrane region" description="Helical" evidence="1">
    <location>
        <begin position="38"/>
        <end position="57"/>
    </location>
</feature>
<evidence type="ECO:0000256" key="1">
    <source>
        <dbReference type="SAM" id="Phobius"/>
    </source>
</evidence>
<dbReference type="RefSeq" id="WP_207224571.1">
    <property type="nucleotide sequence ID" value="NZ_SHKX01000010.1"/>
</dbReference>
<name>A0A4Q7ZCJ8_9GAMM</name>
<proteinExistence type="predicted"/>
<gene>
    <name evidence="3" type="ORF">EV700_0882</name>
</gene>
<dbReference type="GO" id="GO:0006629">
    <property type="term" value="P:lipid metabolic process"/>
    <property type="evidence" value="ECO:0007669"/>
    <property type="project" value="InterPro"/>
</dbReference>
<dbReference type="Pfam" id="PF00487">
    <property type="entry name" value="FA_desaturase"/>
    <property type="match status" value="1"/>
</dbReference>
<protein>
    <submittedName>
        <fullName evidence="3">Fatty acid desaturase</fullName>
    </submittedName>
</protein>